<dbReference type="Pfam" id="PF26061">
    <property type="entry name" value="DUF8021"/>
    <property type="match status" value="1"/>
</dbReference>
<accession>A0A6A5WLM6</accession>
<gene>
    <name evidence="2" type="ORF">P154DRAFT_594099</name>
</gene>
<keyword evidence="3" id="KW-1185">Reference proteome</keyword>
<dbReference type="OrthoDB" id="3515051at2759"/>
<dbReference type="EMBL" id="ML977577">
    <property type="protein sequence ID" value="KAF2002417.1"/>
    <property type="molecule type" value="Genomic_DNA"/>
</dbReference>
<organism evidence="2 3">
    <name type="scientific">Amniculicola lignicola CBS 123094</name>
    <dbReference type="NCBI Taxonomy" id="1392246"/>
    <lineage>
        <taxon>Eukaryota</taxon>
        <taxon>Fungi</taxon>
        <taxon>Dikarya</taxon>
        <taxon>Ascomycota</taxon>
        <taxon>Pezizomycotina</taxon>
        <taxon>Dothideomycetes</taxon>
        <taxon>Pleosporomycetidae</taxon>
        <taxon>Pleosporales</taxon>
        <taxon>Amniculicolaceae</taxon>
        <taxon>Amniculicola</taxon>
    </lineage>
</organism>
<evidence type="ECO:0000313" key="2">
    <source>
        <dbReference type="EMBL" id="KAF2002417.1"/>
    </source>
</evidence>
<dbReference type="Proteomes" id="UP000799779">
    <property type="component" value="Unassembled WGS sequence"/>
</dbReference>
<proteinExistence type="predicted"/>
<name>A0A6A5WLM6_9PLEO</name>
<sequence length="271" mass="29500">MQLKFVTYAALASQAAAECSRAALEEGTAAYLKAQAAGKSDVLTQGSSITYAENDVTVDIAKGIISKPVTVDFSRSIHDTTECSAFVEVSAATNKPPYVLATRLLFTNDKLSGIQSVVAKTGDWVFNATSQLAWASKEKWEPIPEAKRDSRAVLKSGGDLYLDSWGNGSVKAPYGTPCARLEGGMYTGDKKPDANTCHMPEFPKQDPPFWIKNRRYVIDEALGGVAIFHDFPFIDKTRPNGTQAVNFFRVEGGLIRYIHETTVCATKNCGR</sequence>
<evidence type="ECO:0000313" key="3">
    <source>
        <dbReference type="Proteomes" id="UP000799779"/>
    </source>
</evidence>
<protein>
    <recommendedName>
        <fullName evidence="1">DUF8021 domain-containing protein</fullName>
    </recommendedName>
</protein>
<evidence type="ECO:0000259" key="1">
    <source>
        <dbReference type="Pfam" id="PF26061"/>
    </source>
</evidence>
<dbReference type="InterPro" id="IPR058334">
    <property type="entry name" value="DUF8021"/>
</dbReference>
<reference evidence="2" key="1">
    <citation type="journal article" date="2020" name="Stud. Mycol.">
        <title>101 Dothideomycetes genomes: a test case for predicting lifestyles and emergence of pathogens.</title>
        <authorList>
            <person name="Haridas S."/>
            <person name="Albert R."/>
            <person name="Binder M."/>
            <person name="Bloem J."/>
            <person name="Labutti K."/>
            <person name="Salamov A."/>
            <person name="Andreopoulos B."/>
            <person name="Baker S."/>
            <person name="Barry K."/>
            <person name="Bills G."/>
            <person name="Bluhm B."/>
            <person name="Cannon C."/>
            <person name="Castanera R."/>
            <person name="Culley D."/>
            <person name="Daum C."/>
            <person name="Ezra D."/>
            <person name="Gonzalez J."/>
            <person name="Henrissat B."/>
            <person name="Kuo A."/>
            <person name="Liang C."/>
            <person name="Lipzen A."/>
            <person name="Lutzoni F."/>
            <person name="Magnuson J."/>
            <person name="Mondo S."/>
            <person name="Nolan M."/>
            <person name="Ohm R."/>
            <person name="Pangilinan J."/>
            <person name="Park H.-J."/>
            <person name="Ramirez L."/>
            <person name="Alfaro M."/>
            <person name="Sun H."/>
            <person name="Tritt A."/>
            <person name="Yoshinaga Y."/>
            <person name="Zwiers L.-H."/>
            <person name="Turgeon B."/>
            <person name="Goodwin S."/>
            <person name="Spatafora J."/>
            <person name="Crous P."/>
            <person name="Grigoriev I."/>
        </authorList>
    </citation>
    <scope>NUCLEOTIDE SEQUENCE</scope>
    <source>
        <strain evidence="2">CBS 123094</strain>
    </source>
</reference>
<feature type="domain" description="DUF8021" evidence="1">
    <location>
        <begin position="147"/>
        <end position="262"/>
    </location>
</feature>
<dbReference type="AlphaFoldDB" id="A0A6A5WLM6"/>